<name>A0AC61MRJ7_9FIRM</name>
<evidence type="ECO:0000313" key="1">
    <source>
        <dbReference type="EMBL" id="QQK07933.1"/>
    </source>
</evidence>
<reference evidence="1 2" key="1">
    <citation type="journal article" date="2022" name="Int. J. Syst. Evol. Microbiol.">
        <title>Miniphocaeibacter halophilus sp. nov., an ammonium-tolerant acetate-producing bacterium isolated from a biogas system.</title>
        <authorList>
            <person name="Schnurer A."/>
            <person name="Singh A."/>
            <person name="Bi S."/>
            <person name="Qiao W."/>
            <person name="Westerholm M."/>
        </authorList>
    </citation>
    <scope>NUCLEOTIDE SEQUENCE [LARGE SCALE GENOMIC DNA]</scope>
    <source>
        <strain evidence="1 2">AMB_01</strain>
    </source>
</reference>
<proteinExistence type="predicted"/>
<protein>
    <submittedName>
        <fullName evidence="1">Uncharacterized protein</fullName>
    </submittedName>
</protein>
<organism evidence="1 2">
    <name type="scientific">Miniphocaeibacter halophilus</name>
    <dbReference type="NCBI Taxonomy" id="2931922"/>
    <lineage>
        <taxon>Bacteria</taxon>
        <taxon>Bacillati</taxon>
        <taxon>Bacillota</taxon>
        <taxon>Tissierellia</taxon>
        <taxon>Tissierellales</taxon>
        <taxon>Peptoniphilaceae</taxon>
        <taxon>Miniphocaeibacter</taxon>
    </lineage>
</organism>
<dbReference type="Proteomes" id="UP000595814">
    <property type="component" value="Chromosome"/>
</dbReference>
<accession>A0AC61MRJ7</accession>
<sequence length="168" mass="19580">MLIYLSISIIALFFIIKRSLLAKNPIYIFKTNFRNDRIVELLVIFICIIVGITNIVNNYLVHNIFQTRNVIIFVSVVVVLIVLSILEYNKNQIGIYDNGLIMKSQFYKWKKIYTYRLKKLNGNKTKISFYFHDSMDEKKLSISSLNLTDEECEKVVEAIGENIDPTLS</sequence>
<dbReference type="EMBL" id="CP066744">
    <property type="protein sequence ID" value="QQK07933.1"/>
    <property type="molecule type" value="Genomic_DNA"/>
</dbReference>
<keyword evidence="2" id="KW-1185">Reference proteome</keyword>
<gene>
    <name evidence="1" type="ORF">JFY71_11810</name>
</gene>
<evidence type="ECO:0000313" key="2">
    <source>
        <dbReference type="Proteomes" id="UP000595814"/>
    </source>
</evidence>